<reference evidence="5 6" key="1">
    <citation type="submission" date="2014-10" db="EMBL/GenBank/DDBJ databases">
        <title>Draft genome of the hookworm Ancylostoma caninum.</title>
        <authorList>
            <person name="Mitreva M."/>
        </authorList>
    </citation>
    <scope>NUCLEOTIDE SEQUENCE [LARGE SCALE GENOMIC DNA]</scope>
    <source>
        <strain evidence="5 6">Baltimore</strain>
    </source>
</reference>
<dbReference type="Proteomes" id="UP000252519">
    <property type="component" value="Unassembled WGS sequence"/>
</dbReference>
<evidence type="ECO:0000256" key="3">
    <source>
        <dbReference type="ARBA" id="ARBA00022989"/>
    </source>
</evidence>
<name>A0A368EZG6_ANCCA</name>
<evidence type="ECO:0000256" key="2">
    <source>
        <dbReference type="ARBA" id="ARBA00022692"/>
    </source>
</evidence>
<keyword evidence="2" id="KW-0812">Transmembrane</keyword>
<evidence type="ECO:0000256" key="1">
    <source>
        <dbReference type="ARBA" id="ARBA00004141"/>
    </source>
</evidence>
<gene>
    <name evidence="5" type="ORF">ANCCAN_29068</name>
</gene>
<dbReference type="AlphaFoldDB" id="A0A368EZG6"/>
<keyword evidence="4" id="KW-0472">Membrane</keyword>
<sequence>MYYITARLSFTFFGFLRRLLHVSLIIERCIATIRLSRYEKQSARLGQLLLVISVSSQFESVKFMPTAMKTANFVVNAKYTTAKTLNIYLIQTGHEFS</sequence>
<keyword evidence="3" id="KW-1133">Transmembrane helix</keyword>
<accession>A0A368EZG6</accession>
<comment type="subcellular location">
    <subcellularLocation>
        <location evidence="1">Membrane</location>
        <topology evidence="1">Multi-pass membrane protein</topology>
    </subcellularLocation>
</comment>
<evidence type="ECO:0000313" key="6">
    <source>
        <dbReference type="Proteomes" id="UP000252519"/>
    </source>
</evidence>
<dbReference type="GO" id="GO:0016020">
    <property type="term" value="C:membrane"/>
    <property type="evidence" value="ECO:0007669"/>
    <property type="project" value="UniProtKB-SubCell"/>
</dbReference>
<evidence type="ECO:0000256" key="4">
    <source>
        <dbReference type="ARBA" id="ARBA00023136"/>
    </source>
</evidence>
<keyword evidence="6" id="KW-1185">Reference proteome</keyword>
<dbReference type="InterPro" id="IPR019408">
    <property type="entry name" value="7TM_GPCR_serpentine_rcpt_Srab"/>
</dbReference>
<dbReference type="EMBL" id="JOJR01013348">
    <property type="protein sequence ID" value="RCN25221.1"/>
    <property type="molecule type" value="Genomic_DNA"/>
</dbReference>
<evidence type="ECO:0000313" key="5">
    <source>
        <dbReference type="EMBL" id="RCN25221.1"/>
    </source>
</evidence>
<organism evidence="5 6">
    <name type="scientific">Ancylostoma caninum</name>
    <name type="common">Dog hookworm</name>
    <dbReference type="NCBI Taxonomy" id="29170"/>
    <lineage>
        <taxon>Eukaryota</taxon>
        <taxon>Metazoa</taxon>
        <taxon>Ecdysozoa</taxon>
        <taxon>Nematoda</taxon>
        <taxon>Chromadorea</taxon>
        <taxon>Rhabditida</taxon>
        <taxon>Rhabditina</taxon>
        <taxon>Rhabditomorpha</taxon>
        <taxon>Strongyloidea</taxon>
        <taxon>Ancylostomatidae</taxon>
        <taxon>Ancylostomatinae</taxon>
        <taxon>Ancylostoma</taxon>
    </lineage>
</organism>
<protein>
    <submittedName>
        <fullName evidence="5">Uncharacterized protein</fullName>
    </submittedName>
</protein>
<proteinExistence type="predicted"/>
<comment type="caution">
    <text evidence="5">The sequence shown here is derived from an EMBL/GenBank/DDBJ whole genome shotgun (WGS) entry which is preliminary data.</text>
</comment>
<dbReference type="Pfam" id="PF10292">
    <property type="entry name" value="7TM_GPCR_Srab"/>
    <property type="match status" value="1"/>
</dbReference>